<dbReference type="InterPro" id="IPR001680">
    <property type="entry name" value="WD40_rpt"/>
</dbReference>
<dbReference type="PANTHER" id="PTHR15052">
    <property type="entry name" value="RNA POLYMERASE III TRANSCRIPTION INITIATION FACTOR COMPLEX SUBUNIT"/>
    <property type="match status" value="1"/>
</dbReference>
<name>A0A9D3X492_9SAUR</name>
<evidence type="ECO:0000256" key="3">
    <source>
        <dbReference type="ARBA" id="ARBA00022737"/>
    </source>
</evidence>
<evidence type="ECO:0000256" key="6">
    <source>
        <dbReference type="PROSITE-ProRule" id="PRU00221"/>
    </source>
</evidence>
<dbReference type="GO" id="GO:0006383">
    <property type="term" value="P:transcription by RNA polymerase III"/>
    <property type="evidence" value="ECO:0007669"/>
    <property type="project" value="TreeGrafter"/>
</dbReference>
<dbReference type="AlphaFoldDB" id="A0A9D3X492"/>
<evidence type="ECO:0000256" key="2">
    <source>
        <dbReference type="ARBA" id="ARBA00022574"/>
    </source>
</evidence>
<gene>
    <name evidence="8" type="ORF">KIL84_017408</name>
</gene>
<evidence type="ECO:0000313" key="9">
    <source>
        <dbReference type="Proteomes" id="UP000827986"/>
    </source>
</evidence>
<reference evidence="8" key="1">
    <citation type="submission" date="2021-09" db="EMBL/GenBank/DDBJ databases">
        <title>The genome of Mauremys mutica provides insights into the evolution of semi-aquatic lifestyle.</title>
        <authorList>
            <person name="Gong S."/>
            <person name="Gao Y."/>
        </authorList>
    </citation>
    <scope>NUCLEOTIDE SEQUENCE</scope>
    <source>
        <strain evidence="8">MM-2020</strain>
        <tissue evidence="8">Muscle</tissue>
    </source>
</reference>
<dbReference type="PROSITE" id="PS50294">
    <property type="entry name" value="WD_REPEATS_REGION"/>
    <property type="match status" value="1"/>
</dbReference>
<feature type="repeat" description="WD" evidence="6">
    <location>
        <begin position="47"/>
        <end position="82"/>
    </location>
</feature>
<dbReference type="PROSITE" id="PS50082">
    <property type="entry name" value="WD_REPEATS_2"/>
    <property type="match status" value="1"/>
</dbReference>
<keyword evidence="9" id="KW-1185">Reference proteome</keyword>
<dbReference type="PANTHER" id="PTHR15052:SF2">
    <property type="entry name" value="GENERAL TRANSCRIPTION FACTOR 3C POLYPEPTIDE 2"/>
    <property type="match status" value="1"/>
</dbReference>
<feature type="region of interest" description="Disordered" evidence="7">
    <location>
        <begin position="316"/>
        <end position="338"/>
    </location>
</feature>
<dbReference type="PROSITE" id="PS00678">
    <property type="entry name" value="WD_REPEATS_1"/>
    <property type="match status" value="1"/>
</dbReference>
<dbReference type="EMBL" id="JAHDVG010000482">
    <property type="protein sequence ID" value="KAH1173569.1"/>
    <property type="molecule type" value="Genomic_DNA"/>
</dbReference>
<evidence type="ECO:0008006" key="10">
    <source>
        <dbReference type="Google" id="ProtNLM"/>
    </source>
</evidence>
<evidence type="ECO:0000256" key="1">
    <source>
        <dbReference type="ARBA" id="ARBA00004123"/>
    </source>
</evidence>
<protein>
    <recommendedName>
        <fullName evidence="10">General transcription factor 3C polypeptide 2</fullName>
    </recommendedName>
</protein>
<evidence type="ECO:0000256" key="7">
    <source>
        <dbReference type="SAM" id="MobiDB-lite"/>
    </source>
</evidence>
<sequence length="338" mass="38298">MPSKPHQHLAAGFYDGTVAIWNLPTKSLLQRVRQADGSLKLYPFRCFLAHDHAVRSIEWCKVNSNFLVTAGNDRKIKFWDLRRLYEPINSIKRFLTTEITWLLPYNGVTVAQDNCYASYGLCGIHYIDAGYLGFKAYFVAPRKGTVWSISSSDWLNAVAAGDITGELLAAVLPDLAMNPLNIKRPSERRFPIYKADLVPCSSAGGEEEPRPKSRTYSEMTKEHCLRFQDTDLRNFRNFFSREPMRRMHEQEVKAELSLDRMQLESIHKVRFSPNLDSHGWLVSGGQSGIVRAHCLVGLTSPVGHKLLRECQAQFSAMDGDRPESPSGRLAEHGLLQEQ</sequence>
<evidence type="ECO:0000313" key="8">
    <source>
        <dbReference type="EMBL" id="KAH1173569.1"/>
    </source>
</evidence>
<dbReference type="InterPro" id="IPR052416">
    <property type="entry name" value="GTF3C_component"/>
</dbReference>
<dbReference type="SMART" id="SM00320">
    <property type="entry name" value="WD40"/>
    <property type="match status" value="2"/>
</dbReference>
<dbReference type="Pfam" id="PF00400">
    <property type="entry name" value="WD40"/>
    <property type="match status" value="1"/>
</dbReference>
<keyword evidence="3" id="KW-0677">Repeat</keyword>
<dbReference type="Gene3D" id="2.130.10.10">
    <property type="entry name" value="YVTN repeat-like/Quinoprotein amine dehydrogenase"/>
    <property type="match status" value="1"/>
</dbReference>
<accession>A0A9D3X492</accession>
<keyword evidence="4" id="KW-0804">Transcription</keyword>
<comment type="subcellular location">
    <subcellularLocation>
        <location evidence="1">Nucleus</location>
    </subcellularLocation>
</comment>
<evidence type="ECO:0000256" key="4">
    <source>
        <dbReference type="ARBA" id="ARBA00023163"/>
    </source>
</evidence>
<keyword evidence="5" id="KW-0539">Nucleus</keyword>
<dbReference type="InterPro" id="IPR036322">
    <property type="entry name" value="WD40_repeat_dom_sf"/>
</dbReference>
<dbReference type="InterPro" id="IPR019775">
    <property type="entry name" value="WD40_repeat_CS"/>
</dbReference>
<evidence type="ECO:0000256" key="5">
    <source>
        <dbReference type="ARBA" id="ARBA00023242"/>
    </source>
</evidence>
<dbReference type="InterPro" id="IPR015943">
    <property type="entry name" value="WD40/YVTN_repeat-like_dom_sf"/>
</dbReference>
<dbReference type="SUPFAM" id="SSF50978">
    <property type="entry name" value="WD40 repeat-like"/>
    <property type="match status" value="1"/>
</dbReference>
<organism evidence="8 9">
    <name type="scientific">Mauremys mutica</name>
    <name type="common">yellowpond turtle</name>
    <dbReference type="NCBI Taxonomy" id="74926"/>
    <lineage>
        <taxon>Eukaryota</taxon>
        <taxon>Metazoa</taxon>
        <taxon>Chordata</taxon>
        <taxon>Craniata</taxon>
        <taxon>Vertebrata</taxon>
        <taxon>Euteleostomi</taxon>
        <taxon>Archelosauria</taxon>
        <taxon>Testudinata</taxon>
        <taxon>Testudines</taxon>
        <taxon>Cryptodira</taxon>
        <taxon>Durocryptodira</taxon>
        <taxon>Testudinoidea</taxon>
        <taxon>Geoemydidae</taxon>
        <taxon>Geoemydinae</taxon>
        <taxon>Mauremys</taxon>
    </lineage>
</organism>
<dbReference type="Proteomes" id="UP000827986">
    <property type="component" value="Unassembled WGS sequence"/>
</dbReference>
<proteinExistence type="predicted"/>
<keyword evidence="2 6" id="KW-0853">WD repeat</keyword>
<dbReference type="GO" id="GO:0005634">
    <property type="term" value="C:nucleus"/>
    <property type="evidence" value="ECO:0007669"/>
    <property type="project" value="UniProtKB-SubCell"/>
</dbReference>
<comment type="caution">
    <text evidence="8">The sequence shown here is derived from an EMBL/GenBank/DDBJ whole genome shotgun (WGS) entry which is preliminary data.</text>
</comment>
<dbReference type="GO" id="GO:0000127">
    <property type="term" value="C:transcription factor TFIIIC complex"/>
    <property type="evidence" value="ECO:0007669"/>
    <property type="project" value="TreeGrafter"/>
</dbReference>